<feature type="compositionally biased region" description="Polar residues" evidence="1">
    <location>
        <begin position="42"/>
        <end position="53"/>
    </location>
</feature>
<feature type="region of interest" description="Disordered" evidence="1">
    <location>
        <begin position="1"/>
        <end position="76"/>
    </location>
</feature>
<protein>
    <submittedName>
        <fullName evidence="2">Uncharacterized protein</fullName>
    </submittedName>
</protein>
<gene>
    <name evidence="2" type="ORF">CC77DRAFT_1019685</name>
</gene>
<dbReference type="GeneID" id="29110476"/>
<evidence type="ECO:0000313" key="3">
    <source>
        <dbReference type="Proteomes" id="UP000077248"/>
    </source>
</evidence>
<dbReference type="KEGG" id="aalt:CC77DRAFT_1019685"/>
<feature type="compositionally biased region" description="Basic and acidic residues" evidence="1">
    <location>
        <begin position="98"/>
        <end position="116"/>
    </location>
</feature>
<feature type="compositionally biased region" description="Basic and acidic residues" evidence="1">
    <location>
        <begin position="123"/>
        <end position="135"/>
    </location>
</feature>
<dbReference type="Proteomes" id="UP000077248">
    <property type="component" value="Unassembled WGS sequence"/>
</dbReference>
<dbReference type="EMBL" id="KV441476">
    <property type="protein sequence ID" value="OAG21793.1"/>
    <property type="molecule type" value="Genomic_DNA"/>
</dbReference>
<dbReference type="AlphaFoldDB" id="A0A177DPW0"/>
<feature type="region of interest" description="Disordered" evidence="1">
    <location>
        <begin position="98"/>
        <end position="158"/>
    </location>
</feature>
<dbReference type="VEuPathDB" id="FungiDB:CC77DRAFT_1019685"/>
<organism evidence="2 3">
    <name type="scientific">Alternaria alternata</name>
    <name type="common">Alternaria rot fungus</name>
    <name type="synonym">Torula alternata</name>
    <dbReference type="NCBI Taxonomy" id="5599"/>
    <lineage>
        <taxon>Eukaryota</taxon>
        <taxon>Fungi</taxon>
        <taxon>Dikarya</taxon>
        <taxon>Ascomycota</taxon>
        <taxon>Pezizomycotina</taxon>
        <taxon>Dothideomycetes</taxon>
        <taxon>Pleosporomycetidae</taxon>
        <taxon>Pleosporales</taxon>
        <taxon>Pleosporineae</taxon>
        <taxon>Pleosporaceae</taxon>
        <taxon>Alternaria</taxon>
        <taxon>Alternaria sect. Alternaria</taxon>
        <taxon>Alternaria alternata complex</taxon>
    </lineage>
</organism>
<dbReference type="OMA" id="MSWRERW"/>
<proteinExistence type="predicted"/>
<sequence>MTSEDTFNATGDLKQDSPVARSDPRDDASLTTLVDPTPTTPSNRQTTQESQAARESYNDYIKNLPPPFWETKTPKTKAANDEVIATRINAVCAPVTAEQREEDERLKTMSWRERWRDRKAKREAKEKNKDPDIRPVETGSRAQLNVFGSNIKEKRVKR</sequence>
<name>A0A177DPW0_ALTAL</name>
<reference evidence="2 3" key="1">
    <citation type="submission" date="2016-05" db="EMBL/GenBank/DDBJ databases">
        <title>Comparative analysis of secretome profiles of manganese(II)-oxidizing ascomycete fungi.</title>
        <authorList>
            <consortium name="DOE Joint Genome Institute"/>
            <person name="Zeiner C.A."/>
            <person name="Purvine S.O."/>
            <person name="Zink E.M."/>
            <person name="Wu S."/>
            <person name="Pasa-Tolic L."/>
            <person name="Chaput D.L."/>
            <person name="Haridas S."/>
            <person name="Grigoriev I.V."/>
            <person name="Santelli C.M."/>
            <person name="Hansel C.M."/>
        </authorList>
    </citation>
    <scope>NUCLEOTIDE SEQUENCE [LARGE SCALE GENOMIC DNA]</scope>
    <source>
        <strain evidence="2 3">SRC1lrK2f</strain>
    </source>
</reference>
<evidence type="ECO:0000256" key="1">
    <source>
        <dbReference type="SAM" id="MobiDB-lite"/>
    </source>
</evidence>
<accession>A0A177DPW0</accession>
<evidence type="ECO:0000313" key="2">
    <source>
        <dbReference type="EMBL" id="OAG21793.1"/>
    </source>
</evidence>
<keyword evidence="3" id="KW-1185">Reference proteome</keyword>
<dbReference type="RefSeq" id="XP_018387214.1">
    <property type="nucleotide sequence ID" value="XM_018524882.1"/>
</dbReference>